<accession>A0A381XQZ9</accession>
<dbReference type="InterPro" id="IPR004013">
    <property type="entry name" value="PHP_dom"/>
</dbReference>
<name>A0A381XQZ9_9ZZZZ</name>
<dbReference type="Pfam" id="PF02811">
    <property type="entry name" value="PHP"/>
    <property type="match status" value="1"/>
</dbReference>
<dbReference type="CDD" id="cd12113">
    <property type="entry name" value="PHP_PolIIIA_DnaE3"/>
    <property type="match status" value="1"/>
</dbReference>
<proteinExistence type="predicted"/>
<feature type="domain" description="Polymerase/histidinol phosphatase N-terminal" evidence="1">
    <location>
        <begin position="1"/>
        <end position="48"/>
    </location>
</feature>
<sequence length="438" mass="49331">MLDEVNALKMPAVAVTEHGNLFSAISFHDEARKRGVKPLIGCEVYVANGSRLARSGTPGDTQNHLVLLAENKVGYHNLIKLVSSGYTDGFYYKPRIDKELLAEHAEGLVGLSSCLKGEVATKLCRDQAAEAKAAAGSFRDILGKDNFFLEMQYQGIDDQRIVNKGLQPIARDLSLPLVCTNDVHYLRQDDHHPHDILLCIGSGKSVTDAKRLRYHGDQFYLKTPEEMAEVFGDYPEALRNTVAIAERCDVDLSGTTHHLPNFDVPEPYQLDDYFAHVAREGFGERRVRLEQLVDSESLIHSLSEYEDRLDYEIEMIQRMGYAGYFLIVWDFIRYAREHGIPVGPGRGSAAGSLVAYCLKITDVDPLEFDLIFERFLNPERVSLPDIDIDFCERRRGEVIEYVTRKYGRENVAQIITFGTMKARAVVRDVGRSLGMSYA</sequence>
<dbReference type="PANTHER" id="PTHR32294:SF0">
    <property type="entry name" value="DNA POLYMERASE III SUBUNIT ALPHA"/>
    <property type="match status" value="1"/>
</dbReference>
<dbReference type="InterPro" id="IPR003141">
    <property type="entry name" value="Pol/His_phosphatase_N"/>
</dbReference>
<dbReference type="InterPro" id="IPR004805">
    <property type="entry name" value="DnaE2/DnaE/PolC"/>
</dbReference>
<dbReference type="InterPro" id="IPR011708">
    <property type="entry name" value="DNA_pol3_alpha_NTPase_dom"/>
</dbReference>
<dbReference type="SMART" id="SM00481">
    <property type="entry name" value="POLIIIAc"/>
    <property type="match status" value="1"/>
</dbReference>
<dbReference type="EMBL" id="UINC01015903">
    <property type="protein sequence ID" value="SVA66627.1"/>
    <property type="molecule type" value="Genomic_DNA"/>
</dbReference>
<gene>
    <name evidence="2" type="ORF">METZ01_LOCUS119481</name>
</gene>
<evidence type="ECO:0000259" key="1">
    <source>
        <dbReference type="SMART" id="SM00481"/>
    </source>
</evidence>
<reference evidence="2" key="1">
    <citation type="submission" date="2018-05" db="EMBL/GenBank/DDBJ databases">
        <authorList>
            <person name="Lanie J.A."/>
            <person name="Ng W.-L."/>
            <person name="Kazmierczak K.M."/>
            <person name="Andrzejewski T.M."/>
            <person name="Davidsen T.M."/>
            <person name="Wayne K.J."/>
            <person name="Tettelin H."/>
            <person name="Glass J.I."/>
            <person name="Rusch D."/>
            <person name="Podicherti R."/>
            <person name="Tsui H.-C.T."/>
            <person name="Winkler M.E."/>
        </authorList>
    </citation>
    <scope>NUCLEOTIDE SEQUENCE</scope>
</reference>
<dbReference type="SUPFAM" id="SSF89550">
    <property type="entry name" value="PHP domain-like"/>
    <property type="match status" value="1"/>
</dbReference>
<dbReference type="NCBIfam" id="TIGR00594">
    <property type="entry name" value="polc"/>
    <property type="match status" value="1"/>
</dbReference>
<organism evidence="2">
    <name type="scientific">marine metagenome</name>
    <dbReference type="NCBI Taxonomy" id="408172"/>
    <lineage>
        <taxon>unclassified sequences</taxon>
        <taxon>metagenomes</taxon>
        <taxon>ecological metagenomes</taxon>
    </lineage>
</organism>
<dbReference type="AlphaFoldDB" id="A0A381XQZ9"/>
<evidence type="ECO:0000313" key="2">
    <source>
        <dbReference type="EMBL" id="SVA66627.1"/>
    </source>
</evidence>
<feature type="non-terminal residue" evidence="2">
    <location>
        <position position="438"/>
    </location>
</feature>
<dbReference type="PANTHER" id="PTHR32294">
    <property type="entry name" value="DNA POLYMERASE III SUBUNIT ALPHA"/>
    <property type="match status" value="1"/>
</dbReference>
<dbReference type="Gene3D" id="3.20.20.140">
    <property type="entry name" value="Metal-dependent hydrolases"/>
    <property type="match status" value="1"/>
</dbReference>
<dbReference type="Pfam" id="PF07733">
    <property type="entry name" value="DNA_pol3_alpha"/>
    <property type="match status" value="1"/>
</dbReference>
<dbReference type="GO" id="GO:0006260">
    <property type="term" value="P:DNA replication"/>
    <property type="evidence" value="ECO:0007669"/>
    <property type="project" value="InterPro"/>
</dbReference>
<dbReference type="GO" id="GO:0008408">
    <property type="term" value="F:3'-5' exonuclease activity"/>
    <property type="evidence" value="ECO:0007669"/>
    <property type="project" value="InterPro"/>
</dbReference>
<dbReference type="InterPro" id="IPR016195">
    <property type="entry name" value="Pol/histidinol_Pase-like"/>
</dbReference>
<protein>
    <recommendedName>
        <fullName evidence="1">Polymerase/histidinol phosphatase N-terminal domain-containing protein</fullName>
    </recommendedName>
</protein>
<feature type="non-terminal residue" evidence="2">
    <location>
        <position position="1"/>
    </location>
</feature>